<dbReference type="Proteomes" id="UP000637632">
    <property type="component" value="Unassembled WGS sequence"/>
</dbReference>
<feature type="domain" description="Major facilitator superfamily (MFS) profile" evidence="5">
    <location>
        <begin position="23"/>
        <end position="409"/>
    </location>
</feature>
<dbReference type="SUPFAM" id="SSF103473">
    <property type="entry name" value="MFS general substrate transporter"/>
    <property type="match status" value="1"/>
</dbReference>
<feature type="transmembrane region" description="Helical" evidence="4">
    <location>
        <begin position="148"/>
        <end position="169"/>
    </location>
</feature>
<gene>
    <name evidence="6" type="ORF">H8K26_04465</name>
</gene>
<keyword evidence="7" id="KW-1185">Reference proteome</keyword>
<dbReference type="PANTHER" id="PTHR43129">
    <property type="entry name" value="FOSMIDOMYCIN RESISTANCE PROTEIN"/>
    <property type="match status" value="1"/>
</dbReference>
<organism evidence="6 7">
    <name type="scientific">Undibacterium aquatile</name>
    <dbReference type="NCBI Taxonomy" id="1537398"/>
    <lineage>
        <taxon>Bacteria</taxon>
        <taxon>Pseudomonadati</taxon>
        <taxon>Pseudomonadota</taxon>
        <taxon>Betaproteobacteria</taxon>
        <taxon>Burkholderiales</taxon>
        <taxon>Oxalobacteraceae</taxon>
        <taxon>Undibacterium</taxon>
    </lineage>
</organism>
<dbReference type="InterPro" id="IPR020846">
    <property type="entry name" value="MFS_dom"/>
</dbReference>
<feature type="transmembrane region" description="Helical" evidence="4">
    <location>
        <begin position="357"/>
        <end position="378"/>
    </location>
</feature>
<evidence type="ECO:0000256" key="3">
    <source>
        <dbReference type="ARBA" id="ARBA00023136"/>
    </source>
</evidence>
<feature type="transmembrane region" description="Helical" evidence="4">
    <location>
        <begin position="51"/>
        <end position="72"/>
    </location>
</feature>
<feature type="transmembrane region" description="Helical" evidence="4">
    <location>
        <begin position="110"/>
        <end position="127"/>
    </location>
</feature>
<evidence type="ECO:0000256" key="1">
    <source>
        <dbReference type="ARBA" id="ARBA00022692"/>
    </source>
</evidence>
<evidence type="ECO:0000313" key="7">
    <source>
        <dbReference type="Proteomes" id="UP000637632"/>
    </source>
</evidence>
<accession>A0ABR6XCW6</accession>
<evidence type="ECO:0000256" key="4">
    <source>
        <dbReference type="SAM" id="Phobius"/>
    </source>
</evidence>
<feature type="transmembrane region" description="Helical" evidence="4">
    <location>
        <begin position="228"/>
        <end position="249"/>
    </location>
</feature>
<comment type="caution">
    <text evidence="6">The sequence shown here is derived from an EMBL/GenBank/DDBJ whole genome shotgun (WGS) entry which is preliminary data.</text>
</comment>
<keyword evidence="2 4" id="KW-1133">Transmembrane helix</keyword>
<feature type="transmembrane region" description="Helical" evidence="4">
    <location>
        <begin position="318"/>
        <end position="336"/>
    </location>
</feature>
<sequence length="414" mass="43770">MSTAEIVPGSPVPPTQVKQDAMVIGLVGVAHAISHFFHMILAPLFPWIKEAFSLSYAELGLLMTVFFVISGIGQALSGFVVDKLGARTVLFFGISCLGFAALVLSSAQNYAMLLLGAMLAGVGNSVFHPSDYTLLNKRVSPARLGYAFSVHGISGNLGWAAAPVFLVTIAQFTTWRTALFCAAFLPFMVLTLLFIYRDLLHTDIVHPAHPHASAHTKEGVLDFLKLPAIWMCFGFFFMSAMALGGIQSFSAAGLRDLYGMSLNAATTAYTMFMLASACGMLLGGFLAARASHHDRIITLAFSLAGVFSLLLATGWSNTLMAIVLMAGIGFGSGIAGPSRDLLIRAATPKNATGRVYGIVYSGLDSGLAVAPLLFGAIMDGRHSSWVFICVGVFQVLTILTAVNVGGRTRALAAA</sequence>
<dbReference type="PANTHER" id="PTHR43129:SF1">
    <property type="entry name" value="FOSMIDOMYCIN RESISTANCE PROTEIN"/>
    <property type="match status" value="1"/>
</dbReference>
<dbReference type="RefSeq" id="WP_186885604.1">
    <property type="nucleotide sequence ID" value="NZ_JACOFT010000002.1"/>
</dbReference>
<feature type="transmembrane region" description="Helical" evidence="4">
    <location>
        <begin position="84"/>
        <end position="104"/>
    </location>
</feature>
<evidence type="ECO:0000313" key="6">
    <source>
        <dbReference type="EMBL" id="MBC3810686.1"/>
    </source>
</evidence>
<proteinExistence type="predicted"/>
<dbReference type="Pfam" id="PF07690">
    <property type="entry name" value="MFS_1"/>
    <property type="match status" value="1"/>
</dbReference>
<name>A0ABR6XCW6_9BURK</name>
<feature type="transmembrane region" description="Helical" evidence="4">
    <location>
        <begin position="175"/>
        <end position="196"/>
    </location>
</feature>
<evidence type="ECO:0000259" key="5">
    <source>
        <dbReference type="PROSITE" id="PS50850"/>
    </source>
</evidence>
<dbReference type="EMBL" id="JACOFT010000002">
    <property type="protein sequence ID" value="MBC3810686.1"/>
    <property type="molecule type" value="Genomic_DNA"/>
</dbReference>
<keyword evidence="1 4" id="KW-0812">Transmembrane</keyword>
<dbReference type="InterPro" id="IPR011701">
    <property type="entry name" value="MFS"/>
</dbReference>
<evidence type="ECO:0000256" key="2">
    <source>
        <dbReference type="ARBA" id="ARBA00022989"/>
    </source>
</evidence>
<feature type="transmembrane region" description="Helical" evidence="4">
    <location>
        <begin position="21"/>
        <end position="45"/>
    </location>
</feature>
<dbReference type="Gene3D" id="1.20.1250.20">
    <property type="entry name" value="MFS general substrate transporter like domains"/>
    <property type="match status" value="1"/>
</dbReference>
<feature type="transmembrane region" description="Helical" evidence="4">
    <location>
        <begin position="384"/>
        <end position="404"/>
    </location>
</feature>
<feature type="transmembrane region" description="Helical" evidence="4">
    <location>
        <begin position="295"/>
        <end position="312"/>
    </location>
</feature>
<dbReference type="PROSITE" id="PS50850">
    <property type="entry name" value="MFS"/>
    <property type="match status" value="1"/>
</dbReference>
<reference evidence="6 7" key="1">
    <citation type="submission" date="2020-08" db="EMBL/GenBank/DDBJ databases">
        <title>Novel species isolated from subtropical streams in China.</title>
        <authorList>
            <person name="Lu H."/>
        </authorList>
    </citation>
    <scope>NUCLEOTIDE SEQUENCE [LARGE SCALE GENOMIC DNA]</scope>
    <source>
        <strain evidence="6 7">CCTCC AB 2015119</strain>
    </source>
</reference>
<protein>
    <submittedName>
        <fullName evidence="6">MFS transporter</fullName>
    </submittedName>
</protein>
<keyword evidence="3 4" id="KW-0472">Membrane</keyword>
<dbReference type="InterPro" id="IPR036259">
    <property type="entry name" value="MFS_trans_sf"/>
</dbReference>
<feature type="transmembrane region" description="Helical" evidence="4">
    <location>
        <begin position="269"/>
        <end position="288"/>
    </location>
</feature>